<evidence type="ECO:0000256" key="8">
    <source>
        <dbReference type="ARBA" id="ARBA00038435"/>
    </source>
</evidence>
<evidence type="ECO:0000256" key="7">
    <source>
        <dbReference type="ARBA" id="ARBA00023136"/>
    </source>
</evidence>
<evidence type="ECO:0000259" key="10">
    <source>
        <dbReference type="Pfam" id="PF03553"/>
    </source>
</evidence>
<dbReference type="GO" id="GO:0005886">
    <property type="term" value="C:plasma membrane"/>
    <property type="evidence" value="ECO:0007669"/>
    <property type="project" value="UniProtKB-SubCell"/>
</dbReference>
<evidence type="ECO:0000313" key="11">
    <source>
        <dbReference type="EMBL" id="SKB34182.1"/>
    </source>
</evidence>
<proteinExistence type="inferred from homology"/>
<feature type="transmembrane region" description="Helical" evidence="9">
    <location>
        <begin position="71"/>
        <end position="97"/>
    </location>
</feature>
<feature type="transmembrane region" description="Helical" evidence="9">
    <location>
        <begin position="240"/>
        <end position="257"/>
    </location>
</feature>
<keyword evidence="5 9" id="KW-0812">Transmembrane</keyword>
<evidence type="ECO:0000256" key="4">
    <source>
        <dbReference type="ARBA" id="ARBA00022475"/>
    </source>
</evidence>
<evidence type="ECO:0000256" key="5">
    <source>
        <dbReference type="ARBA" id="ARBA00022692"/>
    </source>
</evidence>
<comment type="subcellular location">
    <subcellularLocation>
        <location evidence="1">Cell membrane</location>
        <topology evidence="1">Multi-pass membrane protein</topology>
    </subcellularLocation>
</comment>
<dbReference type="AlphaFoldDB" id="A0A1T5AGP8"/>
<dbReference type="PANTHER" id="PTHR33451:SF3">
    <property type="entry name" value="MALATE-2H(+)_NA(+)-LACTATE ANTIPORTER"/>
    <property type="match status" value="1"/>
</dbReference>
<keyword evidence="4" id="KW-1003">Cell membrane</keyword>
<dbReference type="InterPro" id="IPR018461">
    <property type="entry name" value="Na/H_Antiport_NhaC-like_C"/>
</dbReference>
<sequence>MENQTVKLPSPIISLVPILVLVSLLFVTIRTFGSDALNGGSQISLLATTAVCSLIAMSVSKVRWKTIETAIVNNITGVASALLILLIIGSISGSWMISGVVPTLIYYGTKLIHPTFFLVSTCVICAIVSVMTGSSWTTIATIGIALLGIGRAQGYDEGWIAGAIISGAYFGDKISPLSDTTVLASSITDTPLFTHIRYMMITTIPSMTITLVLFTITGFFHTASSGDQMAQFSQSLEESFTITPWLFIVPVVTGILIAKKVPPLITLFISSVLAGVFALIFQPDILLEIAGDNAEGSNAMFKGFMTMFYGSTQIETGNAELNDLVSTRGMSGMLGTIWLIICAMCFGGAMAASGMLQSITSLFLRFMKRTVGTVGSTVASGLFFNICTADQYMSIILTGNMFKDIYKQKGYESRLLSRTTEDAVTVTSPLIPWNTCGMTQATILGVATLSYLPYCFFNLISPLMSIFIASTGYKIKRIHETGHKSIPDEKN</sequence>
<feature type="domain" description="Na+/H+ antiporter NhaC-like C-terminal" evidence="10">
    <location>
        <begin position="167"/>
        <end position="472"/>
    </location>
</feature>
<dbReference type="GO" id="GO:0015297">
    <property type="term" value="F:antiporter activity"/>
    <property type="evidence" value="ECO:0007669"/>
    <property type="project" value="UniProtKB-KW"/>
</dbReference>
<feature type="transmembrane region" description="Helical" evidence="9">
    <location>
        <begin position="117"/>
        <end position="147"/>
    </location>
</feature>
<feature type="transmembrane region" description="Helical" evidence="9">
    <location>
        <begin position="337"/>
        <end position="359"/>
    </location>
</feature>
<comment type="similarity">
    <text evidence="8">Belongs to the NhaC Na(+)/H(+) (TC 2.A.35) antiporter family.</text>
</comment>
<keyword evidence="7 9" id="KW-0472">Membrane</keyword>
<organism evidence="11 12">
    <name type="scientific">Parabacteroides chartae</name>
    <dbReference type="NCBI Taxonomy" id="1037355"/>
    <lineage>
        <taxon>Bacteria</taxon>
        <taxon>Pseudomonadati</taxon>
        <taxon>Bacteroidota</taxon>
        <taxon>Bacteroidia</taxon>
        <taxon>Bacteroidales</taxon>
        <taxon>Tannerellaceae</taxon>
        <taxon>Parabacteroides</taxon>
    </lineage>
</organism>
<evidence type="ECO:0000313" key="12">
    <source>
        <dbReference type="Proteomes" id="UP000190852"/>
    </source>
</evidence>
<feature type="transmembrane region" description="Helical" evidence="9">
    <location>
        <begin position="39"/>
        <end position="59"/>
    </location>
</feature>
<gene>
    <name evidence="11" type="ORF">SAMN05660349_00712</name>
</gene>
<feature type="transmembrane region" description="Helical" evidence="9">
    <location>
        <begin position="12"/>
        <end position="33"/>
    </location>
</feature>
<keyword evidence="6 9" id="KW-1133">Transmembrane helix</keyword>
<keyword evidence="12" id="KW-1185">Reference proteome</keyword>
<dbReference type="EMBL" id="FUYQ01000003">
    <property type="protein sequence ID" value="SKB34182.1"/>
    <property type="molecule type" value="Genomic_DNA"/>
</dbReference>
<reference evidence="12" key="1">
    <citation type="submission" date="2017-02" db="EMBL/GenBank/DDBJ databases">
        <authorList>
            <person name="Varghese N."/>
            <person name="Submissions S."/>
        </authorList>
    </citation>
    <scope>NUCLEOTIDE SEQUENCE [LARGE SCALE GENOMIC DNA]</scope>
    <source>
        <strain evidence="12">DSM 24967</strain>
    </source>
</reference>
<accession>A0A1T5AGP8</accession>
<evidence type="ECO:0000256" key="6">
    <source>
        <dbReference type="ARBA" id="ARBA00022989"/>
    </source>
</evidence>
<evidence type="ECO:0000256" key="3">
    <source>
        <dbReference type="ARBA" id="ARBA00022449"/>
    </source>
</evidence>
<evidence type="ECO:0000256" key="1">
    <source>
        <dbReference type="ARBA" id="ARBA00004651"/>
    </source>
</evidence>
<feature type="transmembrane region" description="Helical" evidence="9">
    <location>
        <begin position="198"/>
        <end position="220"/>
    </location>
</feature>
<dbReference type="Proteomes" id="UP000190852">
    <property type="component" value="Unassembled WGS sequence"/>
</dbReference>
<dbReference type="RefSeq" id="WP_079682407.1">
    <property type="nucleotide sequence ID" value="NZ_FUYQ01000003.1"/>
</dbReference>
<protein>
    <submittedName>
        <fullName evidence="11">Na+:H+ antiporter, NhaC family</fullName>
    </submittedName>
</protein>
<name>A0A1T5AGP8_9BACT</name>
<evidence type="ECO:0000256" key="2">
    <source>
        <dbReference type="ARBA" id="ARBA00022448"/>
    </source>
</evidence>
<dbReference type="InterPro" id="IPR052180">
    <property type="entry name" value="NhaC_Na-H+_Antiporter"/>
</dbReference>
<feature type="transmembrane region" description="Helical" evidence="9">
    <location>
        <begin position="264"/>
        <end position="281"/>
    </location>
</feature>
<keyword evidence="3" id="KW-0050">Antiport</keyword>
<dbReference type="Pfam" id="PF03553">
    <property type="entry name" value="Na_H_antiporter"/>
    <property type="match status" value="1"/>
</dbReference>
<dbReference type="PANTHER" id="PTHR33451">
    <property type="entry name" value="MALATE-2H(+)/NA(+)-LACTATE ANTIPORTER"/>
    <property type="match status" value="1"/>
</dbReference>
<keyword evidence="2" id="KW-0813">Transport</keyword>
<feature type="transmembrane region" description="Helical" evidence="9">
    <location>
        <begin position="451"/>
        <end position="469"/>
    </location>
</feature>
<feature type="transmembrane region" description="Helical" evidence="9">
    <location>
        <begin position="371"/>
        <end position="393"/>
    </location>
</feature>
<evidence type="ECO:0000256" key="9">
    <source>
        <dbReference type="SAM" id="Phobius"/>
    </source>
</evidence>